<reference evidence="2" key="1">
    <citation type="submission" date="2020-05" db="EMBL/GenBank/DDBJ databases">
        <title>WGS assembly of Panicum virgatum.</title>
        <authorList>
            <person name="Lovell J.T."/>
            <person name="Jenkins J."/>
            <person name="Shu S."/>
            <person name="Juenger T.E."/>
            <person name="Schmutz J."/>
        </authorList>
    </citation>
    <scope>NUCLEOTIDE SEQUENCE</scope>
    <source>
        <strain evidence="2">AP13</strain>
    </source>
</reference>
<dbReference type="OrthoDB" id="2018605at2759"/>
<protein>
    <recommendedName>
        <fullName evidence="4">DUF1639 family protein</fullName>
    </recommendedName>
</protein>
<feature type="compositionally biased region" description="Basic and acidic residues" evidence="1">
    <location>
        <begin position="419"/>
        <end position="428"/>
    </location>
</feature>
<feature type="compositionally biased region" description="Low complexity" evidence="1">
    <location>
        <begin position="223"/>
        <end position="234"/>
    </location>
</feature>
<name>A0A8T0UXG5_PANVG</name>
<organism evidence="2 3">
    <name type="scientific">Panicum virgatum</name>
    <name type="common">Blackwell switchgrass</name>
    <dbReference type="NCBI Taxonomy" id="38727"/>
    <lineage>
        <taxon>Eukaryota</taxon>
        <taxon>Viridiplantae</taxon>
        <taxon>Streptophyta</taxon>
        <taxon>Embryophyta</taxon>
        <taxon>Tracheophyta</taxon>
        <taxon>Spermatophyta</taxon>
        <taxon>Magnoliopsida</taxon>
        <taxon>Liliopsida</taxon>
        <taxon>Poales</taxon>
        <taxon>Poaceae</taxon>
        <taxon>PACMAD clade</taxon>
        <taxon>Panicoideae</taxon>
        <taxon>Panicodae</taxon>
        <taxon>Paniceae</taxon>
        <taxon>Panicinae</taxon>
        <taxon>Panicum</taxon>
        <taxon>Panicum sect. Hiantes</taxon>
    </lineage>
</organism>
<dbReference type="Proteomes" id="UP000823388">
    <property type="component" value="Chromosome 3K"/>
</dbReference>
<dbReference type="EMBL" id="CM029041">
    <property type="protein sequence ID" value="KAG2625876.1"/>
    <property type="molecule type" value="Genomic_DNA"/>
</dbReference>
<evidence type="ECO:0000313" key="2">
    <source>
        <dbReference type="EMBL" id="KAG2625876.1"/>
    </source>
</evidence>
<accession>A0A8T0UXG5</accession>
<feature type="compositionally biased region" description="Pro residues" evidence="1">
    <location>
        <begin position="280"/>
        <end position="290"/>
    </location>
</feature>
<dbReference type="Pfam" id="PF07797">
    <property type="entry name" value="DUF1639"/>
    <property type="match status" value="1"/>
</dbReference>
<dbReference type="PANTHER" id="PTHR33130">
    <property type="entry name" value="PUTATIVE (DUF1639)-RELATED"/>
    <property type="match status" value="1"/>
</dbReference>
<feature type="compositionally biased region" description="Low complexity" evidence="1">
    <location>
        <begin position="105"/>
        <end position="119"/>
    </location>
</feature>
<feature type="compositionally biased region" description="Basic residues" evidence="1">
    <location>
        <begin position="473"/>
        <end position="484"/>
    </location>
</feature>
<comment type="caution">
    <text evidence="2">The sequence shown here is derived from an EMBL/GenBank/DDBJ whole genome shotgun (WGS) entry which is preliminary data.</text>
</comment>
<dbReference type="AlphaFoldDB" id="A0A8T0UXG5"/>
<feature type="region of interest" description="Disordered" evidence="1">
    <location>
        <begin position="470"/>
        <end position="495"/>
    </location>
</feature>
<dbReference type="InterPro" id="IPR012438">
    <property type="entry name" value="DUF1639"/>
</dbReference>
<feature type="compositionally biased region" description="Low complexity" evidence="1">
    <location>
        <begin position="198"/>
        <end position="211"/>
    </location>
</feature>
<feature type="compositionally biased region" description="Basic residues" evidence="1">
    <location>
        <begin position="321"/>
        <end position="330"/>
    </location>
</feature>
<proteinExistence type="predicted"/>
<feature type="region of interest" description="Disordered" evidence="1">
    <location>
        <begin position="105"/>
        <end position="445"/>
    </location>
</feature>
<evidence type="ECO:0000313" key="3">
    <source>
        <dbReference type="Proteomes" id="UP000823388"/>
    </source>
</evidence>
<feature type="compositionally biased region" description="Gly residues" evidence="1">
    <location>
        <begin position="385"/>
        <end position="398"/>
    </location>
</feature>
<feature type="compositionally biased region" description="Low complexity" evidence="1">
    <location>
        <begin position="399"/>
        <end position="408"/>
    </location>
</feature>
<gene>
    <name evidence="2" type="ORF">PVAP13_3KG292800</name>
</gene>
<dbReference type="PANTHER" id="PTHR33130:SF35">
    <property type="entry name" value="OS05G0556600 PROTEIN"/>
    <property type="match status" value="1"/>
</dbReference>
<sequence length="495" mass="51940">MPRVEGIVGRVETIKPRAFRLCSPPPLLCSLRLPAPLCSRCQISQAPPLRAICSRSRQPRWLICRARRRGCRGRSARTIVEPGAEGGAEDADSMRGSAEVVAVARDVASSSPSKPAPASDMTRFQRPSSDCLPLPNGIAGGSSVSGSRKPPAAPAPRSSKDDAAPAVATDSSRLAAFLASTSLEPKPRARAPQPPAQATPSSSPAAVATRSPARDHGHHQHYSDFSDPASPSAAGVGGGGEVLLQWGQNKRSRGRRDAASSSGASPQRRAGAKIQRRSPAPAPAPAPPSGPSYTRGSNLRAVSPLPPRSGAGIGTSDAHHSRGALPHHHRSAAEERAVGKSPASAAGKQRLASDKAPQQAHKAGPGPVMGLGVPDPKAQHHHHQGGGGGQQHPGGGAGASSSSKPAPKLELPRIYTTLSRKEKEEDFMAMKGTKLPQRPKRRPKNVEKAVNFICPGAWLTDVTRSRYEVREKKCPKKQQKHRGLKGMESMDSDSD</sequence>
<evidence type="ECO:0008006" key="4">
    <source>
        <dbReference type="Google" id="ProtNLM"/>
    </source>
</evidence>
<evidence type="ECO:0000256" key="1">
    <source>
        <dbReference type="SAM" id="MobiDB-lite"/>
    </source>
</evidence>
<keyword evidence="3" id="KW-1185">Reference proteome</keyword>